<accession>A0A8J5XEE0</accession>
<feature type="compositionally biased region" description="Basic and acidic residues" evidence="1">
    <location>
        <begin position="211"/>
        <end position="221"/>
    </location>
</feature>
<name>A0A8J5XEE0_DIALT</name>
<dbReference type="InterPro" id="IPR012674">
    <property type="entry name" value="Calycin"/>
</dbReference>
<evidence type="ECO:0000256" key="2">
    <source>
        <dbReference type="SAM" id="SignalP"/>
    </source>
</evidence>
<evidence type="ECO:0000313" key="4">
    <source>
        <dbReference type="Proteomes" id="UP000751190"/>
    </source>
</evidence>
<sequence length="420" mass="44337">MRAPCLLLLASGARAVVETPWTDFTKMNLGQWRGRAVRIDPRTAEPRSAAARFVVAHAEAARPCTYSTRASLLDGTRSCEFETTFDERADVDLDGSYSNDHPAGCAFTSLFSPGADGASEFVIEHSIAWRDDARLRLLLRYGPSETPATDAEMDDARPAPDALLDVLLLDEVRASAGSEAEATAERATAATCTVYSLLGEWRGDACVRQPERAPAEPERAPPRGFGAGGGGGGKARARAPADARAGGAARFGRFTVNVFKASVRFTWDGGSRVGRRLGFASFAGEPLDAISTTGILREHAGEFESFEAIDFASGTDPTAPRMLLLPNGCYVLAPSTLARGAPFATEFGALLEGGESFGWMGHVDNGDSPMTESGAALVGGDDPAASRMVRVQRLYGDGRVFASGTTSLCTEADGDGQQAR</sequence>
<feature type="region of interest" description="Disordered" evidence="1">
    <location>
        <begin position="211"/>
        <end position="238"/>
    </location>
</feature>
<dbReference type="Proteomes" id="UP000751190">
    <property type="component" value="Unassembled WGS sequence"/>
</dbReference>
<evidence type="ECO:0000256" key="1">
    <source>
        <dbReference type="SAM" id="MobiDB-lite"/>
    </source>
</evidence>
<dbReference type="AlphaFoldDB" id="A0A8J5XEE0"/>
<feature type="chain" id="PRO_5035149449" evidence="2">
    <location>
        <begin position="16"/>
        <end position="420"/>
    </location>
</feature>
<gene>
    <name evidence="3" type="ORF">KFE25_012163</name>
</gene>
<organism evidence="3 4">
    <name type="scientific">Diacronema lutheri</name>
    <name type="common">Unicellular marine alga</name>
    <name type="synonym">Monochrysis lutheri</name>
    <dbReference type="NCBI Taxonomy" id="2081491"/>
    <lineage>
        <taxon>Eukaryota</taxon>
        <taxon>Haptista</taxon>
        <taxon>Haptophyta</taxon>
        <taxon>Pavlovophyceae</taxon>
        <taxon>Pavlovales</taxon>
        <taxon>Pavlovaceae</taxon>
        <taxon>Diacronema</taxon>
    </lineage>
</organism>
<reference evidence="3" key="1">
    <citation type="submission" date="2021-05" db="EMBL/GenBank/DDBJ databases">
        <title>The genome of the haptophyte Pavlova lutheri (Diacronema luteri, Pavlovales) - a model for lipid biosynthesis in eukaryotic algae.</title>
        <authorList>
            <person name="Hulatt C.J."/>
            <person name="Posewitz M.C."/>
        </authorList>
    </citation>
    <scope>NUCLEOTIDE SEQUENCE</scope>
    <source>
        <strain evidence="3">NIVA-4/92</strain>
    </source>
</reference>
<protein>
    <submittedName>
        <fullName evidence="3">Uncharacterized protein</fullName>
    </submittedName>
</protein>
<proteinExistence type="predicted"/>
<dbReference type="OrthoDB" id="10576589at2759"/>
<keyword evidence="4" id="KW-1185">Reference proteome</keyword>
<keyword evidence="2" id="KW-0732">Signal</keyword>
<feature type="signal peptide" evidence="2">
    <location>
        <begin position="1"/>
        <end position="15"/>
    </location>
</feature>
<comment type="caution">
    <text evidence="3">The sequence shown here is derived from an EMBL/GenBank/DDBJ whole genome shotgun (WGS) entry which is preliminary data.</text>
</comment>
<feature type="compositionally biased region" description="Gly residues" evidence="1">
    <location>
        <begin position="225"/>
        <end position="234"/>
    </location>
</feature>
<dbReference type="EMBL" id="JAGTXO010000021">
    <property type="protein sequence ID" value="KAG8462343.1"/>
    <property type="molecule type" value="Genomic_DNA"/>
</dbReference>
<evidence type="ECO:0000313" key="3">
    <source>
        <dbReference type="EMBL" id="KAG8462343.1"/>
    </source>
</evidence>
<dbReference type="SUPFAM" id="SSF50814">
    <property type="entry name" value="Lipocalins"/>
    <property type="match status" value="1"/>
</dbReference>